<reference evidence="2" key="1">
    <citation type="submission" date="2021-02" db="EMBL/GenBank/DDBJ databases">
        <authorList>
            <person name="Nowell W R."/>
        </authorList>
    </citation>
    <scope>NUCLEOTIDE SEQUENCE</scope>
</reference>
<protein>
    <submittedName>
        <fullName evidence="2">Uncharacterized protein</fullName>
    </submittedName>
</protein>
<organism evidence="2 4">
    <name type="scientific">Rotaria magnacalcarata</name>
    <dbReference type="NCBI Taxonomy" id="392030"/>
    <lineage>
        <taxon>Eukaryota</taxon>
        <taxon>Metazoa</taxon>
        <taxon>Spiralia</taxon>
        <taxon>Gnathifera</taxon>
        <taxon>Rotifera</taxon>
        <taxon>Eurotatoria</taxon>
        <taxon>Bdelloidea</taxon>
        <taxon>Philodinida</taxon>
        <taxon>Philodinidae</taxon>
        <taxon>Rotaria</taxon>
    </lineage>
</organism>
<comment type="caution">
    <text evidence="2">The sequence shown here is derived from an EMBL/GenBank/DDBJ whole genome shotgun (WGS) entry which is preliminary data.</text>
</comment>
<feature type="non-terminal residue" evidence="2">
    <location>
        <position position="1"/>
    </location>
</feature>
<feature type="non-terminal residue" evidence="2">
    <location>
        <position position="46"/>
    </location>
</feature>
<dbReference type="Proteomes" id="UP000681967">
    <property type="component" value="Unassembled WGS sequence"/>
</dbReference>
<name>A0A8S3AXI0_9BILA</name>
<evidence type="ECO:0000313" key="4">
    <source>
        <dbReference type="Proteomes" id="UP000676336"/>
    </source>
</evidence>
<evidence type="ECO:0000313" key="3">
    <source>
        <dbReference type="EMBL" id="CAF4988102.1"/>
    </source>
</evidence>
<gene>
    <name evidence="1" type="ORF">BYL167_LOCUS35638</name>
    <name evidence="3" type="ORF">GIL414_LOCUS56454</name>
    <name evidence="2" type="ORF">SMN809_LOCUS45899</name>
</gene>
<dbReference type="Proteomes" id="UP000681720">
    <property type="component" value="Unassembled WGS sequence"/>
</dbReference>
<accession>A0A8S3AXI0</accession>
<evidence type="ECO:0000313" key="1">
    <source>
        <dbReference type="EMBL" id="CAF4492711.1"/>
    </source>
</evidence>
<evidence type="ECO:0000313" key="2">
    <source>
        <dbReference type="EMBL" id="CAF4769965.1"/>
    </source>
</evidence>
<dbReference type="EMBL" id="CAJOBH010075640">
    <property type="protein sequence ID" value="CAF4492711.1"/>
    <property type="molecule type" value="Genomic_DNA"/>
</dbReference>
<dbReference type="AlphaFoldDB" id="A0A8S3AXI0"/>
<dbReference type="EMBL" id="CAJOBJ010202794">
    <property type="protein sequence ID" value="CAF4988102.1"/>
    <property type="molecule type" value="Genomic_DNA"/>
</dbReference>
<dbReference type="Proteomes" id="UP000676336">
    <property type="component" value="Unassembled WGS sequence"/>
</dbReference>
<sequence length="46" mass="5069">MNGPTPNNNNNLVDLLKIKSVISPFVEEPPMTPLVNEETQQMSCSP</sequence>
<proteinExistence type="predicted"/>
<dbReference type="EMBL" id="CAJOBI010141471">
    <property type="protein sequence ID" value="CAF4769965.1"/>
    <property type="molecule type" value="Genomic_DNA"/>
</dbReference>